<comment type="caution">
    <text evidence="2">The sequence shown here is derived from an EMBL/GenBank/DDBJ whole genome shotgun (WGS) entry which is preliminary data.</text>
</comment>
<reference evidence="3" key="1">
    <citation type="journal article" date="2019" name="Int. J. Syst. Evol. Microbiol.">
        <title>The Global Catalogue of Microorganisms (GCM) 10K type strain sequencing project: providing services to taxonomists for standard genome sequencing and annotation.</title>
        <authorList>
            <consortium name="The Broad Institute Genomics Platform"/>
            <consortium name="The Broad Institute Genome Sequencing Center for Infectious Disease"/>
            <person name="Wu L."/>
            <person name="Ma J."/>
        </authorList>
    </citation>
    <scope>NUCLEOTIDE SEQUENCE [LARGE SCALE GENOMIC DNA]</scope>
    <source>
        <strain evidence="3">CGMCC 4.7367</strain>
    </source>
</reference>
<gene>
    <name evidence="2" type="ORF">GCM10017774_92070</name>
</gene>
<dbReference type="PANTHER" id="PTHR30383">
    <property type="entry name" value="THIOESTERASE 1/PROTEASE 1/LYSOPHOSPHOLIPASE L1"/>
    <property type="match status" value="1"/>
</dbReference>
<dbReference type="SUPFAM" id="SSF52266">
    <property type="entry name" value="SGNH hydrolase"/>
    <property type="match status" value="1"/>
</dbReference>
<dbReference type="CDD" id="cd01836">
    <property type="entry name" value="FeeA_FeeB_like"/>
    <property type="match status" value="1"/>
</dbReference>
<dbReference type="Gene3D" id="3.40.50.1110">
    <property type="entry name" value="SGNH hydrolase"/>
    <property type="match status" value="1"/>
</dbReference>
<sequence length="295" mass="30556">MEVVRVIGLRTLRAVAMTAATLGGLSGALAGLLTEQGRRARVAIGVLEHLWPAPDGVYLDDGGDPVRLVVLGDSMAVGLGVTHPSQMPGVLLAQALAEEAGRPVRLSTFAVSGSTTRDLVPQVDAALRVAPQVAVIIIGANDVTSRMGTAASARLLAEQVGRLRAAGCGVVVGTCPDLGTVRPIPQPLRMVGHRYSLRLAAAQTAAVRRAGGVPVSLGNLLAPEFMARHVDMFSSDRFHPSAAGYEAAAGLLLAPLCQVAGLWAGWNAPAEPIRSAAALALRPSRVPAWLQKRHA</sequence>
<name>A0ABQ3MVN9_9PSEU</name>
<dbReference type="InterPro" id="IPR036514">
    <property type="entry name" value="SGNH_hydro_sf"/>
</dbReference>
<dbReference type="InterPro" id="IPR051532">
    <property type="entry name" value="Ester_Hydrolysis_Enzymes"/>
</dbReference>
<dbReference type="RefSeq" id="WP_229905679.1">
    <property type="nucleotide sequence ID" value="NZ_BNAR01000030.1"/>
</dbReference>
<proteinExistence type="predicted"/>
<evidence type="ECO:0000259" key="1">
    <source>
        <dbReference type="Pfam" id="PF13472"/>
    </source>
</evidence>
<dbReference type="PANTHER" id="PTHR30383:SF5">
    <property type="entry name" value="SGNH HYDROLASE-TYPE ESTERASE DOMAIN-CONTAINING PROTEIN"/>
    <property type="match status" value="1"/>
</dbReference>
<dbReference type="InterPro" id="IPR013830">
    <property type="entry name" value="SGNH_hydro"/>
</dbReference>
<organism evidence="2 3">
    <name type="scientific">Lentzea cavernae</name>
    <dbReference type="NCBI Taxonomy" id="2020703"/>
    <lineage>
        <taxon>Bacteria</taxon>
        <taxon>Bacillati</taxon>
        <taxon>Actinomycetota</taxon>
        <taxon>Actinomycetes</taxon>
        <taxon>Pseudonocardiales</taxon>
        <taxon>Pseudonocardiaceae</taxon>
        <taxon>Lentzea</taxon>
    </lineage>
</organism>
<protein>
    <recommendedName>
        <fullName evidence="1">SGNH hydrolase-type esterase domain-containing protein</fullName>
    </recommendedName>
</protein>
<keyword evidence="3" id="KW-1185">Reference proteome</keyword>
<dbReference type="Proteomes" id="UP000605568">
    <property type="component" value="Unassembled WGS sequence"/>
</dbReference>
<feature type="domain" description="SGNH hydrolase-type esterase" evidence="1">
    <location>
        <begin position="70"/>
        <end position="247"/>
    </location>
</feature>
<evidence type="ECO:0000313" key="3">
    <source>
        <dbReference type="Proteomes" id="UP000605568"/>
    </source>
</evidence>
<evidence type="ECO:0000313" key="2">
    <source>
        <dbReference type="EMBL" id="GHH63187.1"/>
    </source>
</evidence>
<dbReference type="EMBL" id="BNAR01000030">
    <property type="protein sequence ID" value="GHH63187.1"/>
    <property type="molecule type" value="Genomic_DNA"/>
</dbReference>
<accession>A0ABQ3MVN9</accession>
<dbReference type="Pfam" id="PF13472">
    <property type="entry name" value="Lipase_GDSL_2"/>
    <property type="match status" value="1"/>
</dbReference>